<dbReference type="PANTHER" id="PTHR21043:SF0">
    <property type="entry name" value="MITOCHONDRIAL ASSEMBLY OF RIBOSOMAL LARGE SUBUNIT PROTEIN 1"/>
    <property type="match status" value="1"/>
</dbReference>
<comment type="subcellular location">
    <subcellularLocation>
        <location evidence="2">Cytoplasm</location>
    </subcellularLocation>
</comment>
<gene>
    <name evidence="2 4" type="primary">rsfS</name>
    <name evidence="4" type="ORF">UC8_24040</name>
</gene>
<comment type="subunit">
    <text evidence="2">Interacts with ribosomal protein uL14 (rplN).</text>
</comment>
<dbReference type="OrthoDB" id="9793681at2"/>
<comment type="function">
    <text evidence="2">Functions as a ribosomal silencing factor. Interacts with ribosomal protein uL14 (rplN), blocking formation of intersubunit bridge B8. Prevents association of the 30S and 50S ribosomal subunits and the formation of functional ribosomes, thus repressing translation.</text>
</comment>
<dbReference type="GO" id="GO:0005737">
    <property type="term" value="C:cytoplasm"/>
    <property type="evidence" value="ECO:0007669"/>
    <property type="project" value="UniProtKB-SubCell"/>
</dbReference>
<evidence type="ECO:0000256" key="1">
    <source>
        <dbReference type="ARBA" id="ARBA00010574"/>
    </source>
</evidence>
<name>A0A5B9R230_9BACT</name>
<keyword evidence="2" id="KW-0678">Repressor</keyword>
<dbReference type="InterPro" id="IPR004394">
    <property type="entry name" value="Iojap/RsfS/C7orf30"/>
</dbReference>
<dbReference type="GO" id="GO:0017148">
    <property type="term" value="P:negative regulation of translation"/>
    <property type="evidence" value="ECO:0007669"/>
    <property type="project" value="UniProtKB-UniRule"/>
</dbReference>
<sequence>MRPPPTRLFLILLRKQVTDTPDQPDSPETPESPESPKSMRPHGTERSLELATAAAKVALDNRGQDVTVLDVCKQTALFDYFVIATGTSRRQLHAISEEIDDVLEKQLNDQRLGIEGYDESRWIVLDYGNVVIHLFDEETRSYYDLESLWADATPVPLAELGLHDPSQEGE</sequence>
<dbReference type="SUPFAM" id="SSF81301">
    <property type="entry name" value="Nucleotidyltransferase"/>
    <property type="match status" value="1"/>
</dbReference>
<comment type="similarity">
    <text evidence="1 2">Belongs to the Iojap/RsfS family.</text>
</comment>
<dbReference type="Gene3D" id="3.30.460.10">
    <property type="entry name" value="Beta Polymerase, domain 2"/>
    <property type="match status" value="1"/>
</dbReference>
<dbReference type="EMBL" id="CP042914">
    <property type="protein sequence ID" value="QEG40393.1"/>
    <property type="molecule type" value="Genomic_DNA"/>
</dbReference>
<reference evidence="4 5" key="1">
    <citation type="submission" date="2019-08" db="EMBL/GenBank/DDBJ databases">
        <title>Deep-cultivation of Planctomycetes and their phenomic and genomic characterization uncovers novel biology.</title>
        <authorList>
            <person name="Wiegand S."/>
            <person name="Jogler M."/>
            <person name="Boedeker C."/>
            <person name="Pinto D."/>
            <person name="Vollmers J."/>
            <person name="Rivas-Marin E."/>
            <person name="Kohn T."/>
            <person name="Peeters S.H."/>
            <person name="Heuer A."/>
            <person name="Rast P."/>
            <person name="Oberbeckmann S."/>
            <person name="Bunk B."/>
            <person name="Jeske O."/>
            <person name="Meyerdierks A."/>
            <person name="Storesund J.E."/>
            <person name="Kallscheuer N."/>
            <person name="Luecker S."/>
            <person name="Lage O.M."/>
            <person name="Pohl T."/>
            <person name="Merkel B.J."/>
            <person name="Hornburger P."/>
            <person name="Mueller R.-W."/>
            <person name="Bruemmer F."/>
            <person name="Labrenz M."/>
            <person name="Spormann A.M."/>
            <person name="Op den Camp H."/>
            <person name="Overmann J."/>
            <person name="Amann R."/>
            <person name="Jetten M.S.M."/>
            <person name="Mascher T."/>
            <person name="Medema M.H."/>
            <person name="Devos D.P."/>
            <person name="Kaster A.-K."/>
            <person name="Ovreas L."/>
            <person name="Rohde M."/>
            <person name="Galperin M.Y."/>
            <person name="Jogler C."/>
        </authorList>
    </citation>
    <scope>NUCLEOTIDE SEQUENCE [LARGE SCALE GENOMIC DNA]</scope>
    <source>
        <strain evidence="4 5">UC8</strain>
    </source>
</reference>
<proteinExistence type="inferred from homology"/>
<organism evidence="4 5">
    <name type="scientific">Roseimaritima ulvae</name>
    <dbReference type="NCBI Taxonomy" id="980254"/>
    <lineage>
        <taxon>Bacteria</taxon>
        <taxon>Pseudomonadati</taxon>
        <taxon>Planctomycetota</taxon>
        <taxon>Planctomycetia</taxon>
        <taxon>Pirellulales</taxon>
        <taxon>Pirellulaceae</taxon>
        <taxon>Roseimaritima</taxon>
    </lineage>
</organism>
<accession>A0A5B9R230</accession>
<evidence type="ECO:0000256" key="2">
    <source>
        <dbReference type="HAMAP-Rule" id="MF_01477"/>
    </source>
</evidence>
<evidence type="ECO:0000313" key="4">
    <source>
        <dbReference type="EMBL" id="QEG40393.1"/>
    </source>
</evidence>
<dbReference type="KEGG" id="rul:UC8_24040"/>
<keyword evidence="5" id="KW-1185">Reference proteome</keyword>
<dbReference type="Proteomes" id="UP000325286">
    <property type="component" value="Chromosome"/>
</dbReference>
<keyword evidence="2" id="KW-0810">Translation regulation</keyword>
<evidence type="ECO:0000313" key="5">
    <source>
        <dbReference type="Proteomes" id="UP000325286"/>
    </source>
</evidence>
<dbReference type="NCBIfam" id="TIGR00090">
    <property type="entry name" value="rsfS_iojap_ybeB"/>
    <property type="match status" value="1"/>
</dbReference>
<keyword evidence="2" id="KW-0963">Cytoplasm</keyword>
<feature type="region of interest" description="Disordered" evidence="3">
    <location>
        <begin position="15"/>
        <end position="47"/>
    </location>
</feature>
<dbReference type="HAMAP" id="MF_01477">
    <property type="entry name" value="Iojap_RsfS"/>
    <property type="match status" value="1"/>
</dbReference>
<dbReference type="GO" id="GO:0090071">
    <property type="term" value="P:negative regulation of ribosome biogenesis"/>
    <property type="evidence" value="ECO:0007669"/>
    <property type="project" value="UniProtKB-UniRule"/>
</dbReference>
<dbReference type="Pfam" id="PF02410">
    <property type="entry name" value="RsfS"/>
    <property type="match status" value="1"/>
</dbReference>
<dbReference type="InterPro" id="IPR043519">
    <property type="entry name" value="NT_sf"/>
</dbReference>
<protein>
    <recommendedName>
        <fullName evidence="2">Ribosomal silencing factor RsfS</fullName>
    </recommendedName>
</protein>
<dbReference type="PANTHER" id="PTHR21043">
    <property type="entry name" value="IOJAP SUPERFAMILY ORTHOLOG"/>
    <property type="match status" value="1"/>
</dbReference>
<dbReference type="GO" id="GO:0043023">
    <property type="term" value="F:ribosomal large subunit binding"/>
    <property type="evidence" value="ECO:0007669"/>
    <property type="project" value="TreeGrafter"/>
</dbReference>
<dbReference type="GO" id="GO:0042256">
    <property type="term" value="P:cytosolic ribosome assembly"/>
    <property type="evidence" value="ECO:0007669"/>
    <property type="project" value="UniProtKB-UniRule"/>
</dbReference>
<evidence type="ECO:0000256" key="3">
    <source>
        <dbReference type="SAM" id="MobiDB-lite"/>
    </source>
</evidence>
<dbReference type="AlphaFoldDB" id="A0A5B9R230"/>